<dbReference type="Proteomes" id="UP000053477">
    <property type="component" value="Unassembled WGS sequence"/>
</dbReference>
<dbReference type="InterPro" id="IPR015943">
    <property type="entry name" value="WD40/YVTN_repeat-like_dom_sf"/>
</dbReference>
<feature type="repeat" description="WD" evidence="4">
    <location>
        <begin position="527"/>
        <end position="552"/>
    </location>
</feature>
<dbReference type="SMART" id="SM00256">
    <property type="entry name" value="FBOX"/>
    <property type="match status" value="1"/>
</dbReference>
<evidence type="ECO:0000259" key="6">
    <source>
        <dbReference type="PROSITE" id="PS50181"/>
    </source>
</evidence>
<dbReference type="SMART" id="SM00320">
    <property type="entry name" value="WD40"/>
    <property type="match status" value="7"/>
</dbReference>
<gene>
    <name evidence="7" type="ORF">SCHPADRAFT_909538</name>
</gene>
<feature type="repeat" description="WD" evidence="4">
    <location>
        <begin position="711"/>
        <end position="746"/>
    </location>
</feature>
<dbReference type="CDD" id="cd22147">
    <property type="entry name" value="F-box_SpPof1-like"/>
    <property type="match status" value="1"/>
</dbReference>
<dbReference type="AlphaFoldDB" id="A0A0H2R7P9"/>
<dbReference type="STRING" id="27342.A0A0H2R7P9"/>
<evidence type="ECO:0000256" key="1">
    <source>
        <dbReference type="ARBA" id="ARBA00022574"/>
    </source>
</evidence>
<evidence type="ECO:0000256" key="2">
    <source>
        <dbReference type="ARBA" id="ARBA00022737"/>
    </source>
</evidence>
<feature type="compositionally biased region" description="Low complexity" evidence="5">
    <location>
        <begin position="623"/>
        <end position="635"/>
    </location>
</feature>
<feature type="compositionally biased region" description="Polar residues" evidence="5">
    <location>
        <begin position="18"/>
        <end position="29"/>
    </location>
</feature>
<feature type="repeat" description="WD" evidence="4">
    <location>
        <begin position="648"/>
        <end position="670"/>
    </location>
</feature>
<dbReference type="InterPro" id="IPR020472">
    <property type="entry name" value="WD40_PAC1"/>
</dbReference>
<evidence type="ECO:0000256" key="5">
    <source>
        <dbReference type="SAM" id="MobiDB-lite"/>
    </source>
</evidence>
<dbReference type="PANTHER" id="PTHR19872">
    <property type="entry name" value="UBIQUITIN LIGASE SPECIFICITY FACTOR/HREP PROTEIN"/>
    <property type="match status" value="1"/>
</dbReference>
<dbReference type="EMBL" id="KQ086142">
    <property type="protein sequence ID" value="KLO07387.1"/>
    <property type="molecule type" value="Genomic_DNA"/>
</dbReference>
<dbReference type="PANTHER" id="PTHR19872:SF9">
    <property type="entry name" value="UBIQUITIN-BINDING SDF UBIQUITIN LIGASE COMPLEX SUBUNIT"/>
    <property type="match status" value="1"/>
</dbReference>
<dbReference type="PRINTS" id="PR00320">
    <property type="entry name" value="GPROTEINBRPT"/>
</dbReference>
<organism evidence="7 8">
    <name type="scientific">Schizopora paradoxa</name>
    <dbReference type="NCBI Taxonomy" id="27342"/>
    <lineage>
        <taxon>Eukaryota</taxon>
        <taxon>Fungi</taxon>
        <taxon>Dikarya</taxon>
        <taxon>Basidiomycota</taxon>
        <taxon>Agaricomycotina</taxon>
        <taxon>Agaricomycetes</taxon>
        <taxon>Hymenochaetales</taxon>
        <taxon>Schizoporaceae</taxon>
        <taxon>Schizopora</taxon>
    </lineage>
</organism>
<name>A0A0H2R7P9_9AGAM</name>
<dbReference type="InterPro" id="IPR011047">
    <property type="entry name" value="Quinoprotein_ADH-like_sf"/>
</dbReference>
<dbReference type="Gene3D" id="2.130.10.10">
    <property type="entry name" value="YVTN repeat-like/Quinoprotein amine dehydrogenase"/>
    <property type="match status" value="3"/>
</dbReference>
<sequence>MASSSSSTSPSTNSSYTCDTLPTPQNLRSSHNRYSRTPSPFQPPVETTHVGSFDVLPPDGPVEAADLLAGSPSLDIGVVEVETPAQAPPARKLCVRHKRMADGGTNLQLQKALDALPFDEREAVNKIWSGFSSSSHPTRAVILKGILTMCCFSQLSMLSEQLKDINRVDPFSVLPREVAFKVLGYLDAISLCRAAQVGKHWAKLANDDVLWKNICEQHIGQKCHKCGWGLPLLERRRKVGPLGTLSPPPDDVGFSFTQSTYVRDEDGPPLKRQKSSCSTDTVAADSLSSLSLLGSNPSSRPISKAPSPTPQIRVRSISPSSRLTLTRPWKDVYCERLSIERNWRRGRCTVRTLKGHADGVMCLQFSETLQLTNFPVLITGSYDRTARVWNLDTGQQINIMRGHTLAIRALQFDEAKLITGSMDHTLRVWEWRTGRCIRVLPGHTEGVVCLNFDANILASGSVDKTVRIWNFRTGDCFVLRGHGDWVNAVQLWDSASPFRESSVCSTPLFEGQTFADDAGAPNSIDYGKMLFSASDDGTVRLWDLHSRTCVQEFLGHAAQVQSMKLLLVDPSCENAESNNNQASGASSPGPPGPSFASPRPNLPETPMSLLDTSCSDQTDTETRSYSSRRSSGSRSPANAWSSGPKPVLVTGSLDNTIRVWDVDTGKALQTLFGHIEGVWAVDGDKLRLVSGSHDRTIKVWVREEGRCMATLVGHRGAVTCLALGDDRIVSGSDDGDIRVWSFAEIT</sequence>
<proteinExistence type="predicted"/>
<keyword evidence="2" id="KW-0677">Repeat</keyword>
<dbReference type="CDD" id="cd00200">
    <property type="entry name" value="WD40"/>
    <property type="match status" value="1"/>
</dbReference>
<dbReference type="PROSITE" id="PS50082">
    <property type="entry name" value="WD_REPEATS_2"/>
    <property type="match status" value="7"/>
</dbReference>
<feature type="region of interest" description="Disordered" evidence="5">
    <location>
        <begin position="1"/>
        <end position="45"/>
    </location>
</feature>
<keyword evidence="3" id="KW-0833">Ubl conjugation pathway</keyword>
<feature type="repeat" description="WD" evidence="4">
    <location>
        <begin position="353"/>
        <end position="399"/>
    </location>
</feature>
<dbReference type="InterPro" id="IPR001680">
    <property type="entry name" value="WD40_rpt"/>
</dbReference>
<dbReference type="Gene3D" id="1.20.1280.50">
    <property type="match status" value="1"/>
</dbReference>
<evidence type="ECO:0000256" key="3">
    <source>
        <dbReference type="ARBA" id="ARBA00022786"/>
    </source>
</evidence>
<feature type="domain" description="F-box" evidence="6">
    <location>
        <begin position="168"/>
        <end position="214"/>
    </location>
</feature>
<dbReference type="InParanoid" id="A0A0H2R7P9"/>
<evidence type="ECO:0000313" key="8">
    <source>
        <dbReference type="Proteomes" id="UP000053477"/>
    </source>
</evidence>
<feature type="region of interest" description="Disordered" evidence="5">
    <location>
        <begin position="574"/>
        <end position="645"/>
    </location>
</feature>
<feature type="region of interest" description="Disordered" evidence="5">
    <location>
        <begin position="292"/>
        <end position="314"/>
    </location>
</feature>
<keyword evidence="1 4" id="KW-0853">WD repeat</keyword>
<feature type="compositionally biased region" description="Low complexity" evidence="5">
    <location>
        <begin position="1"/>
        <end position="17"/>
    </location>
</feature>
<dbReference type="InterPro" id="IPR001810">
    <property type="entry name" value="F-box_dom"/>
</dbReference>
<dbReference type="PROSITE" id="PS50181">
    <property type="entry name" value="FBOX"/>
    <property type="match status" value="1"/>
</dbReference>
<evidence type="ECO:0000256" key="4">
    <source>
        <dbReference type="PROSITE-ProRule" id="PRU00221"/>
    </source>
</evidence>
<feature type="repeat" description="WD" evidence="4">
    <location>
        <begin position="400"/>
        <end position="439"/>
    </location>
</feature>
<dbReference type="Pfam" id="PF00400">
    <property type="entry name" value="WD40"/>
    <property type="match status" value="7"/>
</dbReference>
<evidence type="ECO:0000313" key="7">
    <source>
        <dbReference type="EMBL" id="KLO07387.1"/>
    </source>
</evidence>
<dbReference type="InterPro" id="IPR051075">
    <property type="entry name" value="SCF_subunit_WD-repeat"/>
</dbReference>
<accession>A0A0H2R7P9</accession>
<protein>
    <submittedName>
        <fullName evidence="7">WD40 repeat-like protein</fullName>
    </submittedName>
</protein>
<reference evidence="7 8" key="1">
    <citation type="submission" date="2015-04" db="EMBL/GenBank/DDBJ databases">
        <title>Complete genome sequence of Schizopora paradoxa KUC8140, a cosmopolitan wood degrader in East Asia.</title>
        <authorList>
            <consortium name="DOE Joint Genome Institute"/>
            <person name="Min B."/>
            <person name="Park H."/>
            <person name="Jang Y."/>
            <person name="Kim J.-J."/>
            <person name="Kim K.H."/>
            <person name="Pangilinan J."/>
            <person name="Lipzen A."/>
            <person name="Riley R."/>
            <person name="Grigoriev I.V."/>
            <person name="Spatafora J.W."/>
            <person name="Choi I.-G."/>
        </authorList>
    </citation>
    <scope>NUCLEOTIDE SEQUENCE [LARGE SCALE GENOMIC DNA]</scope>
    <source>
        <strain evidence="7 8">KUC8140</strain>
    </source>
</reference>
<dbReference type="PROSITE" id="PS50294">
    <property type="entry name" value="WD_REPEATS_REGION"/>
    <property type="match status" value="4"/>
</dbReference>
<dbReference type="Pfam" id="PF12937">
    <property type="entry name" value="F-box-like"/>
    <property type="match status" value="1"/>
</dbReference>
<feature type="repeat" description="WD" evidence="4">
    <location>
        <begin position="671"/>
        <end position="710"/>
    </location>
</feature>
<dbReference type="PROSITE" id="PS00678">
    <property type="entry name" value="WD_REPEATS_1"/>
    <property type="match status" value="4"/>
</dbReference>
<dbReference type="SUPFAM" id="SSF50998">
    <property type="entry name" value="Quinoprotein alcohol dehydrogenase-like"/>
    <property type="match status" value="1"/>
</dbReference>
<dbReference type="InterPro" id="IPR036047">
    <property type="entry name" value="F-box-like_dom_sf"/>
</dbReference>
<feature type="repeat" description="WD" evidence="4">
    <location>
        <begin position="440"/>
        <end position="479"/>
    </location>
</feature>
<keyword evidence="8" id="KW-1185">Reference proteome</keyword>
<dbReference type="InterPro" id="IPR019775">
    <property type="entry name" value="WD40_repeat_CS"/>
</dbReference>
<dbReference type="SUPFAM" id="SSF81383">
    <property type="entry name" value="F-box domain"/>
    <property type="match status" value="1"/>
</dbReference>
<dbReference type="OrthoDB" id="5580488at2759"/>